<gene>
    <name evidence="1" type="ORF">O3P69_007203</name>
</gene>
<dbReference type="AlphaFoldDB" id="A0AAW0V314"/>
<comment type="caution">
    <text evidence="1">The sequence shown here is derived from an EMBL/GenBank/DDBJ whole genome shotgun (WGS) entry which is preliminary data.</text>
</comment>
<proteinExistence type="predicted"/>
<organism evidence="1 2">
    <name type="scientific">Scylla paramamosain</name>
    <name type="common">Mud crab</name>
    <dbReference type="NCBI Taxonomy" id="85552"/>
    <lineage>
        <taxon>Eukaryota</taxon>
        <taxon>Metazoa</taxon>
        <taxon>Ecdysozoa</taxon>
        <taxon>Arthropoda</taxon>
        <taxon>Crustacea</taxon>
        <taxon>Multicrustacea</taxon>
        <taxon>Malacostraca</taxon>
        <taxon>Eumalacostraca</taxon>
        <taxon>Eucarida</taxon>
        <taxon>Decapoda</taxon>
        <taxon>Pleocyemata</taxon>
        <taxon>Brachyura</taxon>
        <taxon>Eubrachyura</taxon>
        <taxon>Portunoidea</taxon>
        <taxon>Portunidae</taxon>
        <taxon>Portuninae</taxon>
        <taxon>Scylla</taxon>
    </lineage>
</organism>
<sequence>MVKLMAEHPASFTNFMWMALTMFDELLGRLAPRITNQHTYREPLTSGLKLALTLRHLVSGNKYASMNFAWRIPHNIQSLVAKEVCQAIIDEYADEVMVCPSTPEGSRAVADKFPIHEHGERGITWRTPI</sequence>
<dbReference type="Proteomes" id="UP001487740">
    <property type="component" value="Unassembled WGS sequence"/>
</dbReference>
<keyword evidence="2" id="KW-1185">Reference proteome</keyword>
<reference evidence="1 2" key="1">
    <citation type="submission" date="2023-03" db="EMBL/GenBank/DDBJ databases">
        <title>High-quality genome of Scylla paramamosain provides insights in environmental adaptation.</title>
        <authorList>
            <person name="Zhang L."/>
        </authorList>
    </citation>
    <scope>NUCLEOTIDE SEQUENCE [LARGE SCALE GENOMIC DNA]</scope>
    <source>
        <strain evidence="1">LZ_2023a</strain>
        <tissue evidence="1">Muscle</tissue>
    </source>
</reference>
<evidence type="ECO:0000313" key="2">
    <source>
        <dbReference type="Proteomes" id="UP001487740"/>
    </source>
</evidence>
<evidence type="ECO:0000313" key="1">
    <source>
        <dbReference type="EMBL" id="KAK8406340.1"/>
    </source>
</evidence>
<accession>A0AAW0V314</accession>
<dbReference type="EMBL" id="JARAKH010000002">
    <property type="protein sequence ID" value="KAK8406340.1"/>
    <property type="molecule type" value="Genomic_DNA"/>
</dbReference>
<name>A0AAW0V314_SCYPA</name>
<protein>
    <submittedName>
        <fullName evidence="1">Uncharacterized protein</fullName>
    </submittedName>
</protein>